<proteinExistence type="predicted"/>
<dbReference type="RefSeq" id="WP_279299225.1">
    <property type="nucleotide sequence ID" value="NZ_JAOTIF010000023.1"/>
</dbReference>
<evidence type="ECO:0000313" key="1">
    <source>
        <dbReference type="EMBL" id="MCU7551788.1"/>
    </source>
</evidence>
<reference evidence="1" key="1">
    <citation type="submission" date="2022-09" db="EMBL/GenBank/DDBJ databases">
        <authorList>
            <person name="Yuan C."/>
            <person name="Ke Z."/>
        </authorList>
    </citation>
    <scope>NUCLEOTIDE SEQUENCE</scope>
    <source>
        <strain evidence="1">LB-8</strain>
    </source>
</reference>
<sequence>MVTIINYSIRENGEGKSFVSLELQGDVEMIQSAQTGRFYATARRCTIPSTFTEDIAKTLIGKQIRGRIERVQTEGYEYTVKETGEVITLTHSYTYNPEERESMPLSKASNALIGA</sequence>
<gene>
    <name evidence="1" type="ORF">OCK74_21890</name>
</gene>
<organism evidence="1 2">
    <name type="scientific">Paraflavisolibacter caeni</name>
    <dbReference type="NCBI Taxonomy" id="2982496"/>
    <lineage>
        <taxon>Bacteria</taxon>
        <taxon>Pseudomonadati</taxon>
        <taxon>Bacteroidota</taxon>
        <taxon>Chitinophagia</taxon>
        <taxon>Chitinophagales</taxon>
        <taxon>Chitinophagaceae</taxon>
        <taxon>Paraflavisolibacter</taxon>
    </lineage>
</organism>
<accession>A0A9X2XPN5</accession>
<dbReference type="AlphaFoldDB" id="A0A9X2XPN5"/>
<reference evidence="1" key="2">
    <citation type="submission" date="2023-04" db="EMBL/GenBank/DDBJ databases">
        <title>Paracnuella aquatica gen. nov., sp. nov., a member of the family Chitinophagaceae isolated from a hot spring.</title>
        <authorList>
            <person name="Wang C."/>
        </authorList>
    </citation>
    <scope>NUCLEOTIDE SEQUENCE</scope>
    <source>
        <strain evidence="1">LB-8</strain>
    </source>
</reference>
<evidence type="ECO:0000313" key="2">
    <source>
        <dbReference type="Proteomes" id="UP001155483"/>
    </source>
</evidence>
<comment type="caution">
    <text evidence="1">The sequence shown here is derived from an EMBL/GenBank/DDBJ whole genome shotgun (WGS) entry which is preliminary data.</text>
</comment>
<name>A0A9X2XPN5_9BACT</name>
<dbReference type="Proteomes" id="UP001155483">
    <property type="component" value="Unassembled WGS sequence"/>
</dbReference>
<dbReference type="EMBL" id="JAOTIF010000023">
    <property type="protein sequence ID" value="MCU7551788.1"/>
    <property type="molecule type" value="Genomic_DNA"/>
</dbReference>
<protein>
    <submittedName>
        <fullName evidence="1">Uncharacterized protein</fullName>
    </submittedName>
</protein>
<keyword evidence="2" id="KW-1185">Reference proteome</keyword>